<sequence length="101" mass="11257">MPEMRFEVRWPDGRQQSCYSPSLVMHDYLETGVDYSVDEFVKLTSEALTVASDRVLAKFGMRCTSAAQQIDEIRDASAAYRSVSQKSGVVRVLSMSGAELL</sequence>
<dbReference type="NCBIfam" id="TIGR04042">
    <property type="entry name" value="MSMEG_0570_fam"/>
    <property type="match status" value="1"/>
</dbReference>
<keyword evidence="2" id="KW-1185">Reference proteome</keyword>
<accession>A0ABZ2PGB0</accession>
<protein>
    <submittedName>
        <fullName evidence="1">MSMEG_0570 family nitrogen starvation response protein</fullName>
    </submittedName>
</protein>
<evidence type="ECO:0000313" key="2">
    <source>
        <dbReference type="Proteomes" id="UP001432000"/>
    </source>
</evidence>
<evidence type="ECO:0000313" key="1">
    <source>
        <dbReference type="EMBL" id="WXG68163.1"/>
    </source>
</evidence>
<dbReference type="EMBL" id="CP147846">
    <property type="protein sequence ID" value="WXG68163.1"/>
    <property type="molecule type" value="Genomic_DNA"/>
</dbReference>
<reference evidence="1 2" key="1">
    <citation type="submission" date="2024-03" db="EMBL/GenBank/DDBJ databases">
        <title>Natural products discovery in diverse microorganisms through a two-stage MS feature dereplication strategy.</title>
        <authorList>
            <person name="Zhang R."/>
        </authorList>
    </citation>
    <scope>NUCLEOTIDE SEQUENCE [LARGE SCALE GENOMIC DNA]</scope>
    <source>
        <strain evidence="1 2">18930</strain>
    </source>
</reference>
<gene>
    <name evidence="1" type="ORF">WDS16_23625</name>
</gene>
<proteinExistence type="predicted"/>
<dbReference type="Proteomes" id="UP001432000">
    <property type="component" value="Chromosome"/>
</dbReference>
<name>A0ABZ2PGB0_9NOCA</name>
<dbReference type="RefSeq" id="WP_338888185.1">
    <property type="nucleotide sequence ID" value="NZ_CP147846.1"/>
</dbReference>
<organism evidence="1 2">
    <name type="scientific">Rhodococcus sovatensis</name>
    <dbReference type="NCBI Taxonomy" id="1805840"/>
    <lineage>
        <taxon>Bacteria</taxon>
        <taxon>Bacillati</taxon>
        <taxon>Actinomycetota</taxon>
        <taxon>Actinomycetes</taxon>
        <taxon>Mycobacteriales</taxon>
        <taxon>Nocardiaceae</taxon>
        <taxon>Rhodococcus</taxon>
    </lineage>
</organism>
<dbReference type="InterPro" id="IPR023846">
    <property type="entry name" value="CHP04042_MSMEG0570"/>
</dbReference>